<dbReference type="AlphaFoldDB" id="A0A9D4FBD9"/>
<name>A0A9D4FBD9_DREPO</name>
<accession>A0A9D4FBD9</accession>
<proteinExistence type="predicted"/>
<evidence type="ECO:0000313" key="2">
    <source>
        <dbReference type="Proteomes" id="UP000828390"/>
    </source>
</evidence>
<sequence length="50" mass="5720">MIDIPPVNNLYCSSKVNMIDIPPVTNLYCSRLTKRRPAPLYIKVENVLTD</sequence>
<dbReference type="Proteomes" id="UP000828390">
    <property type="component" value="Unassembled WGS sequence"/>
</dbReference>
<gene>
    <name evidence="1" type="ORF">DPMN_148254</name>
</gene>
<keyword evidence="2" id="KW-1185">Reference proteome</keyword>
<protein>
    <submittedName>
        <fullName evidence="1">Uncharacterized protein</fullName>
    </submittedName>
</protein>
<reference evidence="1" key="1">
    <citation type="journal article" date="2019" name="bioRxiv">
        <title>The Genome of the Zebra Mussel, Dreissena polymorpha: A Resource for Invasive Species Research.</title>
        <authorList>
            <person name="McCartney M.A."/>
            <person name="Auch B."/>
            <person name="Kono T."/>
            <person name="Mallez S."/>
            <person name="Zhang Y."/>
            <person name="Obille A."/>
            <person name="Becker A."/>
            <person name="Abrahante J.E."/>
            <person name="Garbe J."/>
            <person name="Badalamenti J.P."/>
            <person name="Herman A."/>
            <person name="Mangelson H."/>
            <person name="Liachko I."/>
            <person name="Sullivan S."/>
            <person name="Sone E.D."/>
            <person name="Koren S."/>
            <person name="Silverstein K.A.T."/>
            <person name="Beckman K.B."/>
            <person name="Gohl D.M."/>
        </authorList>
    </citation>
    <scope>NUCLEOTIDE SEQUENCE</scope>
    <source>
        <strain evidence="1">Duluth1</strain>
        <tissue evidence="1">Whole animal</tissue>
    </source>
</reference>
<dbReference type="EMBL" id="JAIWYP010000007">
    <property type="protein sequence ID" value="KAH3794716.1"/>
    <property type="molecule type" value="Genomic_DNA"/>
</dbReference>
<comment type="caution">
    <text evidence="1">The sequence shown here is derived from an EMBL/GenBank/DDBJ whole genome shotgun (WGS) entry which is preliminary data.</text>
</comment>
<reference evidence="1" key="2">
    <citation type="submission" date="2020-11" db="EMBL/GenBank/DDBJ databases">
        <authorList>
            <person name="McCartney M.A."/>
            <person name="Auch B."/>
            <person name="Kono T."/>
            <person name="Mallez S."/>
            <person name="Becker A."/>
            <person name="Gohl D.M."/>
            <person name="Silverstein K.A.T."/>
            <person name="Koren S."/>
            <person name="Bechman K.B."/>
            <person name="Herman A."/>
            <person name="Abrahante J.E."/>
            <person name="Garbe J."/>
        </authorList>
    </citation>
    <scope>NUCLEOTIDE SEQUENCE</scope>
    <source>
        <strain evidence="1">Duluth1</strain>
        <tissue evidence="1">Whole animal</tissue>
    </source>
</reference>
<organism evidence="1 2">
    <name type="scientific">Dreissena polymorpha</name>
    <name type="common">Zebra mussel</name>
    <name type="synonym">Mytilus polymorpha</name>
    <dbReference type="NCBI Taxonomy" id="45954"/>
    <lineage>
        <taxon>Eukaryota</taxon>
        <taxon>Metazoa</taxon>
        <taxon>Spiralia</taxon>
        <taxon>Lophotrochozoa</taxon>
        <taxon>Mollusca</taxon>
        <taxon>Bivalvia</taxon>
        <taxon>Autobranchia</taxon>
        <taxon>Heteroconchia</taxon>
        <taxon>Euheterodonta</taxon>
        <taxon>Imparidentia</taxon>
        <taxon>Neoheterodontei</taxon>
        <taxon>Myida</taxon>
        <taxon>Dreissenoidea</taxon>
        <taxon>Dreissenidae</taxon>
        <taxon>Dreissena</taxon>
    </lineage>
</organism>
<evidence type="ECO:0000313" key="1">
    <source>
        <dbReference type="EMBL" id="KAH3794716.1"/>
    </source>
</evidence>